<dbReference type="GO" id="GO:0003700">
    <property type="term" value="F:DNA-binding transcription factor activity"/>
    <property type="evidence" value="ECO:0007669"/>
    <property type="project" value="InterPro"/>
</dbReference>
<dbReference type="HOGENOM" id="CLU_000445_59_0_4"/>
<keyword evidence="3" id="KW-0804">Transcription</keyword>
<organism evidence="5 6">
    <name type="scientific">Advenella mimigardefordensis (strain DSM 17166 / LMG 22922 / DPN7)</name>
    <dbReference type="NCBI Taxonomy" id="1247726"/>
    <lineage>
        <taxon>Bacteria</taxon>
        <taxon>Pseudomonadati</taxon>
        <taxon>Pseudomonadota</taxon>
        <taxon>Betaproteobacteria</taxon>
        <taxon>Burkholderiales</taxon>
        <taxon>Alcaligenaceae</taxon>
    </lineage>
</organism>
<feature type="domain" description="HTH araC/xylS-type" evidence="4">
    <location>
        <begin position="241"/>
        <end position="339"/>
    </location>
</feature>
<dbReference type="InterPro" id="IPR029062">
    <property type="entry name" value="Class_I_gatase-like"/>
</dbReference>
<keyword evidence="6" id="KW-1185">Reference proteome</keyword>
<dbReference type="InterPro" id="IPR052158">
    <property type="entry name" value="INH-QAR"/>
</dbReference>
<dbReference type="Proteomes" id="UP000019095">
    <property type="component" value="Chromosome"/>
</dbReference>
<dbReference type="PANTHER" id="PTHR43130:SF3">
    <property type="entry name" value="HTH-TYPE TRANSCRIPTIONAL REGULATOR RV1931C"/>
    <property type="match status" value="1"/>
</dbReference>
<dbReference type="PANTHER" id="PTHR43130">
    <property type="entry name" value="ARAC-FAMILY TRANSCRIPTIONAL REGULATOR"/>
    <property type="match status" value="1"/>
</dbReference>
<proteinExistence type="predicted"/>
<dbReference type="InterPro" id="IPR002818">
    <property type="entry name" value="DJ-1/PfpI"/>
</dbReference>
<keyword evidence="1" id="KW-0805">Transcription regulation</keyword>
<evidence type="ECO:0000256" key="2">
    <source>
        <dbReference type="ARBA" id="ARBA00023125"/>
    </source>
</evidence>
<evidence type="ECO:0000256" key="3">
    <source>
        <dbReference type="ARBA" id="ARBA00023163"/>
    </source>
</evidence>
<accession>W0PIX4</accession>
<gene>
    <name evidence="5" type="ORF">MIM_c29030</name>
</gene>
<dbReference type="InterPro" id="IPR018062">
    <property type="entry name" value="HTH_AraC-typ_CS"/>
</dbReference>
<dbReference type="GO" id="GO:0043565">
    <property type="term" value="F:sequence-specific DNA binding"/>
    <property type="evidence" value="ECO:0007669"/>
    <property type="project" value="InterPro"/>
</dbReference>
<sequence length="345" mass="38768">MEKNDPKSKVIETLTRHLAHHVHVIIYSGFKAVEAVGAIHVLDQANVQLAAMGQPAPYEITLCTPHAGLVRSDTSLHLEAKAMHSFASLTPPPDTVIIVGARDIETALNEQPQIVEWIQHIHSQTPRIIGVCSGAFFLAAAGLLDGLTATTHWRVAKRLKEKYPRITVAEDSIYVRNDRIWTSAGVTAVFDLALALVEEDLGRNIALAVAREMVIYLKRPGGQPQFSQYLNFQMTTHHGIHTLQNWIIQHLDKDLSTADLARRVAMSPRNLGRIFLQQFGCSPQEFVELARMEKAKSLLEEGYFSLKKIATECGLRSEERLRRAFRRHCGITARQYRDRFHADKS</sequence>
<name>W0PIX4_ADVMD</name>
<dbReference type="eggNOG" id="COG4977">
    <property type="taxonomic scope" value="Bacteria"/>
</dbReference>
<dbReference type="Gene3D" id="3.40.50.880">
    <property type="match status" value="1"/>
</dbReference>
<dbReference type="InterPro" id="IPR009057">
    <property type="entry name" value="Homeodomain-like_sf"/>
</dbReference>
<dbReference type="CDD" id="cd03137">
    <property type="entry name" value="GATase1_AraC_1"/>
    <property type="match status" value="1"/>
</dbReference>
<dbReference type="STRING" id="1247726.MIM_c29030"/>
<evidence type="ECO:0000313" key="6">
    <source>
        <dbReference type="Proteomes" id="UP000019095"/>
    </source>
</evidence>
<evidence type="ECO:0000259" key="4">
    <source>
        <dbReference type="PROSITE" id="PS01124"/>
    </source>
</evidence>
<reference evidence="5 6" key="1">
    <citation type="journal article" date="2014" name="Microbiology">
        <title>Unravelling the complete genome sequence of Advenella mimigardefordensis strain DPN7T and novel insights in the catabolism of the xenobiotic polythioester precursor 3,3'-dithiodipropionate.</title>
        <authorList>
            <person name="Wubbeler J.H."/>
            <person name="Hiessl S."/>
            <person name="Schuldes J."/>
            <person name="Thurmer A."/>
            <person name="Daniel R."/>
            <person name="Steinbuchel A."/>
        </authorList>
    </citation>
    <scope>NUCLEOTIDE SEQUENCE [LARGE SCALE GENOMIC DNA]</scope>
    <source>
        <strain evidence="6">DSM 17166 / LMG 22922 / DPN7</strain>
    </source>
</reference>
<dbReference type="PROSITE" id="PS01124">
    <property type="entry name" value="HTH_ARAC_FAMILY_2"/>
    <property type="match status" value="1"/>
</dbReference>
<dbReference type="PATRIC" id="fig|1247726.3.peg.3194"/>
<dbReference type="Pfam" id="PF01965">
    <property type="entry name" value="DJ-1_PfpI"/>
    <property type="match status" value="1"/>
</dbReference>
<dbReference type="PROSITE" id="PS00041">
    <property type="entry name" value="HTH_ARAC_FAMILY_1"/>
    <property type="match status" value="1"/>
</dbReference>
<dbReference type="Gene3D" id="1.10.10.60">
    <property type="entry name" value="Homeodomain-like"/>
    <property type="match status" value="1"/>
</dbReference>
<dbReference type="KEGG" id="amim:MIM_c29030"/>
<dbReference type="SMART" id="SM00342">
    <property type="entry name" value="HTH_ARAC"/>
    <property type="match status" value="1"/>
</dbReference>
<protein>
    <submittedName>
        <fullName evidence="5">Putative transcriptional regulator, DJ-1/PfpI family</fullName>
    </submittedName>
</protein>
<dbReference type="InterPro" id="IPR018060">
    <property type="entry name" value="HTH_AraC"/>
</dbReference>
<evidence type="ECO:0000313" key="5">
    <source>
        <dbReference type="EMBL" id="AHG64968.1"/>
    </source>
</evidence>
<dbReference type="SUPFAM" id="SSF52317">
    <property type="entry name" value="Class I glutamine amidotransferase-like"/>
    <property type="match status" value="1"/>
</dbReference>
<dbReference type="SUPFAM" id="SSF46689">
    <property type="entry name" value="Homeodomain-like"/>
    <property type="match status" value="2"/>
</dbReference>
<dbReference type="Pfam" id="PF12833">
    <property type="entry name" value="HTH_18"/>
    <property type="match status" value="1"/>
</dbReference>
<evidence type="ECO:0000256" key="1">
    <source>
        <dbReference type="ARBA" id="ARBA00023015"/>
    </source>
</evidence>
<dbReference type="AlphaFoldDB" id="W0PIX4"/>
<keyword evidence="2" id="KW-0238">DNA-binding</keyword>
<dbReference type="EMBL" id="CP003915">
    <property type="protein sequence ID" value="AHG64968.1"/>
    <property type="molecule type" value="Genomic_DNA"/>
</dbReference>